<protein>
    <submittedName>
        <fullName evidence="2">Ribbon-helix-helix domain-containing protein</fullName>
    </submittedName>
</protein>
<evidence type="ECO:0000313" key="2">
    <source>
        <dbReference type="EMBL" id="HIW95716.1"/>
    </source>
</evidence>
<dbReference type="InterPro" id="IPR002145">
    <property type="entry name" value="CopG"/>
</dbReference>
<evidence type="ECO:0000313" key="3">
    <source>
        <dbReference type="Proteomes" id="UP000824189"/>
    </source>
</evidence>
<sequence length="82" mass="9298">MPVNMTDQQLDSWVKEAEDGYDIDVLKKRGRGRPGRGARPSQVVAVRLTQEELHALDKIAAKQQMSRSELMRRAINTYTDVA</sequence>
<organism evidence="2 3">
    <name type="scientific">Candidatus Corynebacterium gallistercoris</name>
    <dbReference type="NCBI Taxonomy" id="2838530"/>
    <lineage>
        <taxon>Bacteria</taxon>
        <taxon>Bacillati</taxon>
        <taxon>Actinomycetota</taxon>
        <taxon>Actinomycetes</taxon>
        <taxon>Mycobacteriales</taxon>
        <taxon>Corynebacteriaceae</taxon>
        <taxon>Corynebacterium</taxon>
    </lineage>
</organism>
<reference evidence="2" key="2">
    <citation type="submission" date="2021-04" db="EMBL/GenBank/DDBJ databases">
        <authorList>
            <person name="Gilroy R."/>
        </authorList>
    </citation>
    <scope>NUCLEOTIDE SEQUENCE</scope>
    <source>
        <strain evidence="2">4376</strain>
    </source>
</reference>
<proteinExistence type="predicted"/>
<dbReference type="InterPro" id="IPR013321">
    <property type="entry name" value="Arc_rbn_hlx_hlx"/>
</dbReference>
<evidence type="ECO:0000259" key="1">
    <source>
        <dbReference type="Pfam" id="PF01402"/>
    </source>
</evidence>
<feature type="domain" description="Ribbon-helix-helix protein CopG" evidence="1">
    <location>
        <begin position="43"/>
        <end position="78"/>
    </location>
</feature>
<dbReference type="Proteomes" id="UP000824189">
    <property type="component" value="Unassembled WGS sequence"/>
</dbReference>
<dbReference type="AlphaFoldDB" id="A0A9D1UQX9"/>
<gene>
    <name evidence="2" type="ORF">H9867_04435</name>
</gene>
<name>A0A9D1UQX9_9CORY</name>
<comment type="caution">
    <text evidence="2">The sequence shown here is derived from an EMBL/GenBank/DDBJ whole genome shotgun (WGS) entry which is preliminary data.</text>
</comment>
<dbReference type="Pfam" id="PF01402">
    <property type="entry name" value="RHH_1"/>
    <property type="match status" value="1"/>
</dbReference>
<dbReference type="Gene3D" id="1.10.1220.10">
    <property type="entry name" value="Met repressor-like"/>
    <property type="match status" value="1"/>
</dbReference>
<accession>A0A9D1UQX9</accession>
<dbReference type="SUPFAM" id="SSF47598">
    <property type="entry name" value="Ribbon-helix-helix"/>
    <property type="match status" value="1"/>
</dbReference>
<dbReference type="EMBL" id="DXFZ01000053">
    <property type="protein sequence ID" value="HIW95716.1"/>
    <property type="molecule type" value="Genomic_DNA"/>
</dbReference>
<dbReference type="GO" id="GO:0006355">
    <property type="term" value="P:regulation of DNA-templated transcription"/>
    <property type="evidence" value="ECO:0007669"/>
    <property type="project" value="InterPro"/>
</dbReference>
<dbReference type="InterPro" id="IPR010985">
    <property type="entry name" value="Ribbon_hlx_hlx"/>
</dbReference>
<reference evidence="2" key="1">
    <citation type="journal article" date="2021" name="PeerJ">
        <title>Extensive microbial diversity within the chicken gut microbiome revealed by metagenomics and culture.</title>
        <authorList>
            <person name="Gilroy R."/>
            <person name="Ravi A."/>
            <person name="Getino M."/>
            <person name="Pursley I."/>
            <person name="Horton D.L."/>
            <person name="Alikhan N.F."/>
            <person name="Baker D."/>
            <person name="Gharbi K."/>
            <person name="Hall N."/>
            <person name="Watson M."/>
            <person name="Adriaenssens E.M."/>
            <person name="Foster-Nyarko E."/>
            <person name="Jarju S."/>
            <person name="Secka A."/>
            <person name="Antonio M."/>
            <person name="Oren A."/>
            <person name="Chaudhuri R.R."/>
            <person name="La Ragione R."/>
            <person name="Hildebrand F."/>
            <person name="Pallen M.J."/>
        </authorList>
    </citation>
    <scope>NUCLEOTIDE SEQUENCE</scope>
    <source>
        <strain evidence="2">4376</strain>
    </source>
</reference>
<dbReference type="CDD" id="cd21631">
    <property type="entry name" value="RHH_CopG_NikR-like"/>
    <property type="match status" value="1"/>
</dbReference>